<reference evidence="2 3" key="1">
    <citation type="submission" date="2023-03" db="EMBL/GenBank/DDBJ databases">
        <title>Thalassotalea loyana LMG 22536T draft genome sequence.</title>
        <authorList>
            <person name="Sawabe T."/>
        </authorList>
    </citation>
    <scope>NUCLEOTIDE SEQUENCE [LARGE SCALE GENOMIC DNA]</scope>
    <source>
        <strain evidence="2 3">LMG 22536</strain>
    </source>
</reference>
<protein>
    <recommendedName>
        <fullName evidence="4">Ig-like domain-containing protein</fullName>
    </recommendedName>
</protein>
<gene>
    <name evidence="2" type="ORF">tloyanaT_17530</name>
</gene>
<comment type="caution">
    <text evidence="2">The sequence shown here is derived from an EMBL/GenBank/DDBJ whole genome shotgun (WGS) entry which is preliminary data.</text>
</comment>
<keyword evidence="3" id="KW-1185">Reference proteome</keyword>
<feature type="chain" id="PRO_5045163448" description="Ig-like domain-containing protein" evidence="1">
    <location>
        <begin position="18"/>
        <end position="749"/>
    </location>
</feature>
<name>A0ABQ6HF46_9GAMM</name>
<dbReference type="InterPro" id="IPR013320">
    <property type="entry name" value="ConA-like_dom_sf"/>
</dbReference>
<evidence type="ECO:0008006" key="4">
    <source>
        <dbReference type="Google" id="ProtNLM"/>
    </source>
</evidence>
<sequence>MKIFANKTIALSAIALAVAGCNSDELPSKTGNSFGQLAVSGEARVGESLTATVTDGNGVDASAISYNWMADGSSISGASSSTIMLTEAQAGMAISVTVSYTDNDNYSEVITSNPTSNVLVNFAGMVEIAGILEAGKELTATLTDDNVFDPATVTYAWYADGMMIDGATMATYALTDNDVGKAITAVAMYTDNDGYVEEVSSEPTAPIAERAANTPATFDGLAVSTTNLSAEPITGTITVTDADAGESLLDALTDVVTTFGMFSVTAEGNWSYTLDTTNPTIASLVDENDIVTDTIALTSADGTTAELVVTITGAAAIAPTKVAKITDNMTDDAGELRYKLSSSDVIQAGKLTVSFLKEAGLEKDAYIGLFGSSTSTSNAIIDLRIQSTGYVIRNNDGIDITIPFTENKWTDVEMTWDATAASATEAPLLTLTIDGTSVTVDPFASVSNSLSDVMAGVETVIFKLGDNSSTTGEPSFKIDNFVLYSDIEGTTVQFEDDFESYAEGASLDTDNPDSPYNSSTAETIVEQLSGSGPMTNPDNKAAQITDNMTDDAGELRYKLSSSDIITAGKLSVAFLKEAGIEKDAYIGLYGSSTSTSNALIDLRIQSTGFVIRNNDGIDITVPFEDDTWTNVEMTWDATSATATEAPLLTLTIGGTSVTVDPFASVSNSLSDVMAGVETVIFKLGDNSSVVGEPAFFVDDFKLYSDIEGTVIQFEDDFEGYAEGVSLDTDNADTPYNSSSAETIVAVKEK</sequence>
<dbReference type="Proteomes" id="UP001157134">
    <property type="component" value="Unassembled WGS sequence"/>
</dbReference>
<evidence type="ECO:0000256" key="1">
    <source>
        <dbReference type="SAM" id="SignalP"/>
    </source>
</evidence>
<dbReference type="SUPFAM" id="SSF49899">
    <property type="entry name" value="Concanavalin A-like lectins/glucanases"/>
    <property type="match status" value="1"/>
</dbReference>
<organism evidence="2 3">
    <name type="scientific">Thalassotalea loyana</name>
    <dbReference type="NCBI Taxonomy" id="280483"/>
    <lineage>
        <taxon>Bacteria</taxon>
        <taxon>Pseudomonadati</taxon>
        <taxon>Pseudomonadota</taxon>
        <taxon>Gammaproteobacteria</taxon>
        <taxon>Alteromonadales</taxon>
        <taxon>Colwelliaceae</taxon>
        <taxon>Thalassotalea</taxon>
    </lineage>
</organism>
<feature type="signal peptide" evidence="1">
    <location>
        <begin position="1"/>
        <end position="17"/>
    </location>
</feature>
<dbReference type="NCBIfam" id="TIGR01965">
    <property type="entry name" value="VCBS_repeat"/>
    <property type="match status" value="1"/>
</dbReference>
<accession>A0ABQ6HF46</accession>
<evidence type="ECO:0000313" key="2">
    <source>
        <dbReference type="EMBL" id="GLX85501.1"/>
    </source>
</evidence>
<proteinExistence type="predicted"/>
<evidence type="ECO:0000313" key="3">
    <source>
        <dbReference type="Proteomes" id="UP001157134"/>
    </source>
</evidence>
<dbReference type="Gene3D" id="2.60.40.2700">
    <property type="match status" value="2"/>
</dbReference>
<dbReference type="RefSeq" id="WP_284297671.1">
    <property type="nucleotide sequence ID" value="NZ_BSSV01000003.1"/>
</dbReference>
<keyword evidence="1" id="KW-0732">Signal</keyword>
<dbReference type="EMBL" id="BSSV01000003">
    <property type="protein sequence ID" value="GLX85501.1"/>
    <property type="molecule type" value="Genomic_DNA"/>
</dbReference>
<dbReference type="InterPro" id="IPR010221">
    <property type="entry name" value="VCBS_dom"/>
</dbReference>
<dbReference type="PROSITE" id="PS51257">
    <property type="entry name" value="PROKAR_LIPOPROTEIN"/>
    <property type="match status" value="1"/>
</dbReference>